<dbReference type="SUPFAM" id="SSF55804">
    <property type="entry name" value="Phoshotransferase/anion transport protein"/>
    <property type="match status" value="1"/>
</dbReference>
<feature type="transmembrane region" description="Helical" evidence="6">
    <location>
        <begin position="424"/>
        <end position="442"/>
    </location>
</feature>
<proteinExistence type="predicted"/>
<dbReference type="InterPro" id="IPR036721">
    <property type="entry name" value="RCK_C_sf"/>
</dbReference>
<evidence type="ECO:0000313" key="9">
    <source>
        <dbReference type="EMBL" id="PLW83195.1"/>
    </source>
</evidence>
<feature type="transmembrane region" description="Helical" evidence="6">
    <location>
        <begin position="243"/>
        <end position="265"/>
    </location>
</feature>
<protein>
    <submittedName>
        <fullName evidence="9">Amino acid transporter</fullName>
    </submittedName>
</protein>
<feature type="transmembrane region" description="Helical" evidence="6">
    <location>
        <begin position="368"/>
        <end position="387"/>
    </location>
</feature>
<dbReference type="InterPro" id="IPR006037">
    <property type="entry name" value="RCK_C"/>
</dbReference>
<feature type="transmembrane region" description="Helical" evidence="6">
    <location>
        <begin position="204"/>
        <end position="222"/>
    </location>
</feature>
<feature type="transmembrane region" description="Helical" evidence="6">
    <location>
        <begin position="133"/>
        <end position="151"/>
    </location>
</feature>
<dbReference type="SUPFAM" id="SSF116726">
    <property type="entry name" value="TrkA C-terminal domain-like"/>
    <property type="match status" value="1"/>
</dbReference>
<name>A0A2N5Y471_9GAMM</name>
<dbReference type="AlphaFoldDB" id="A0A2N5Y471"/>
<evidence type="ECO:0000259" key="8">
    <source>
        <dbReference type="PROSITE" id="PS51202"/>
    </source>
</evidence>
<gene>
    <name evidence="9" type="ORF">CWI75_07210</name>
</gene>
<accession>A0A2N5Y471</accession>
<dbReference type="OrthoDB" id="7065842at2"/>
<dbReference type="Gene3D" id="3.40.930.10">
    <property type="entry name" value="Mannitol-specific EII, Chain A"/>
    <property type="match status" value="1"/>
</dbReference>
<feature type="domain" description="PTS EIIA type-2" evidence="7">
    <location>
        <begin position="485"/>
        <end position="642"/>
    </location>
</feature>
<dbReference type="GO" id="GO:0006813">
    <property type="term" value="P:potassium ion transport"/>
    <property type="evidence" value="ECO:0007669"/>
    <property type="project" value="InterPro"/>
</dbReference>
<feature type="transmembrane region" description="Helical" evidence="6">
    <location>
        <begin position="12"/>
        <end position="35"/>
    </location>
</feature>
<comment type="subcellular location">
    <subcellularLocation>
        <location evidence="1">Cell membrane</location>
        <topology evidence="1">Multi-pass membrane protein</topology>
    </subcellularLocation>
</comment>
<dbReference type="GO" id="GO:0008324">
    <property type="term" value="F:monoatomic cation transmembrane transporter activity"/>
    <property type="evidence" value="ECO:0007669"/>
    <property type="project" value="InterPro"/>
</dbReference>
<evidence type="ECO:0000259" key="7">
    <source>
        <dbReference type="PROSITE" id="PS51094"/>
    </source>
</evidence>
<dbReference type="Gene3D" id="3.30.70.1450">
    <property type="entry name" value="Regulator of K+ conductance, C-terminal domain"/>
    <property type="match status" value="1"/>
</dbReference>
<evidence type="ECO:0000256" key="1">
    <source>
        <dbReference type="ARBA" id="ARBA00004651"/>
    </source>
</evidence>
<feature type="transmembrane region" description="Helical" evidence="6">
    <location>
        <begin position="343"/>
        <end position="362"/>
    </location>
</feature>
<dbReference type="PROSITE" id="PS51202">
    <property type="entry name" value="RCK_C"/>
    <property type="match status" value="1"/>
</dbReference>
<keyword evidence="2" id="KW-1003">Cell membrane</keyword>
<dbReference type="Pfam" id="PF02080">
    <property type="entry name" value="TrkA_C"/>
    <property type="match status" value="1"/>
</dbReference>
<dbReference type="RefSeq" id="WP_101520796.1">
    <property type="nucleotide sequence ID" value="NZ_PKLZ01000003.1"/>
</dbReference>
<evidence type="ECO:0000256" key="2">
    <source>
        <dbReference type="ARBA" id="ARBA00022475"/>
    </source>
</evidence>
<dbReference type="InterPro" id="IPR016152">
    <property type="entry name" value="PTrfase/Anion_transptr"/>
</dbReference>
<dbReference type="InterPro" id="IPR050367">
    <property type="entry name" value="APC_superfamily"/>
</dbReference>
<comment type="caution">
    <text evidence="9">The sequence shown here is derived from an EMBL/GenBank/DDBJ whole genome shotgun (WGS) entry which is preliminary data.</text>
</comment>
<keyword evidence="5 6" id="KW-0472">Membrane</keyword>
<evidence type="ECO:0000256" key="6">
    <source>
        <dbReference type="SAM" id="Phobius"/>
    </source>
</evidence>
<dbReference type="Proteomes" id="UP000234845">
    <property type="component" value="Unassembled WGS sequence"/>
</dbReference>
<dbReference type="PROSITE" id="PS51094">
    <property type="entry name" value="PTS_EIIA_TYPE_2"/>
    <property type="match status" value="1"/>
</dbReference>
<evidence type="ECO:0000313" key="10">
    <source>
        <dbReference type="Proteomes" id="UP000234845"/>
    </source>
</evidence>
<evidence type="ECO:0000256" key="4">
    <source>
        <dbReference type="ARBA" id="ARBA00022989"/>
    </source>
</evidence>
<dbReference type="GO" id="GO:0005886">
    <property type="term" value="C:plasma membrane"/>
    <property type="evidence" value="ECO:0007669"/>
    <property type="project" value="UniProtKB-SubCell"/>
</dbReference>
<keyword evidence="3 6" id="KW-0812">Transmembrane</keyword>
<sequence length="722" mass="77568">MEKKKKLRKTLGLWDVYAIATGAMFSSGFFLLPAIVVTSTGSAATLAYLIAGLLMVPAAFAMLELATALPRAGGAYYFIDRSLGPAVGTIAGLGTWLSLVLKSAFALVGIGAYLAVMPGTGGFIEPGTTSTLWFMKLLAVALTGVFVLVNIVGAKESTRLQKLLVAGLLCVLALFIGEGLWQVSAMGSEEMADRHLPFLHTDNGIHGLFVAVGVVFVSYAGLTKVASVSEEVRKPERDLPLGVFMALITTTLAYVLGVFVMISLLGQEDLSSGYAPVADAAAELFDWLPGGAGVTLVGIAALFAFISTGNAGILAASRYPLAMARDHLVPVALGRLGRFHTPTVGIGVTGVTMVVFIVALPLADVAKLGSTFNLLVFGLLNLAVIVMRESRLESYDPSFRVPLYPWLPVLGMLISGLLIVEMGWMSISFSLAVIVLGLLWYLRYARPRVERSGASHYIFARLGRYRHPGLRAEFWEIIKEKGLRDDDPYDEILHRAAVIEVDREDGLRGAINKAAANLAARTALAADELADRFAASLAGDAVVVGEVLLLHLRVAGTEHSELVLVRCPQGLDLAYAADRGLDDSSIGDELYGLFFLISPEQHGGHHLRVLAELAARPEDPGFISSWRSVKDHTRLREILLRDARFLELFVGEDELTESLAGTRAAEIDLPPGAFLAGVRRSGELLEPRGETVIEPGDHITILGEEAAIEHLYQRYVAPETVE</sequence>
<dbReference type="InterPro" id="IPR002178">
    <property type="entry name" value="PTS_EIIA_type-2_dom"/>
</dbReference>
<feature type="domain" description="RCK C-terminal" evidence="8">
    <location>
        <begin position="633"/>
        <end position="717"/>
    </location>
</feature>
<dbReference type="Gene3D" id="1.20.1740.10">
    <property type="entry name" value="Amino acid/polyamine transporter I"/>
    <property type="match status" value="1"/>
</dbReference>
<reference evidence="10" key="1">
    <citation type="submission" date="2017-11" db="EMBL/GenBank/DDBJ databases">
        <title>The draft genome sequence of Chromatocurvus sp. F02.</title>
        <authorList>
            <person name="Du Z.-J."/>
            <person name="Chang Y.-Q."/>
        </authorList>
    </citation>
    <scope>NUCLEOTIDE SEQUENCE [LARGE SCALE GENOMIC DNA]</scope>
    <source>
        <strain evidence="10">F02</strain>
    </source>
</reference>
<feature type="transmembrane region" description="Helical" evidence="6">
    <location>
        <begin position="399"/>
        <end position="418"/>
    </location>
</feature>
<dbReference type="PANTHER" id="PTHR42770">
    <property type="entry name" value="AMINO ACID TRANSPORTER-RELATED"/>
    <property type="match status" value="1"/>
</dbReference>
<feature type="transmembrane region" description="Helical" evidence="6">
    <location>
        <begin position="163"/>
        <end position="184"/>
    </location>
</feature>
<dbReference type="PANTHER" id="PTHR42770:SF7">
    <property type="entry name" value="MEMBRANE PROTEIN"/>
    <property type="match status" value="1"/>
</dbReference>
<feature type="transmembrane region" description="Helical" evidence="6">
    <location>
        <begin position="90"/>
        <end position="113"/>
    </location>
</feature>
<feature type="transmembrane region" description="Helical" evidence="6">
    <location>
        <begin position="294"/>
        <end position="316"/>
    </location>
</feature>
<dbReference type="InterPro" id="IPR002293">
    <property type="entry name" value="AA/rel_permease1"/>
</dbReference>
<dbReference type="Pfam" id="PF13520">
    <property type="entry name" value="AA_permease_2"/>
    <property type="match status" value="1"/>
</dbReference>
<dbReference type="EMBL" id="PKLZ01000003">
    <property type="protein sequence ID" value="PLW83195.1"/>
    <property type="molecule type" value="Genomic_DNA"/>
</dbReference>
<evidence type="ECO:0000256" key="3">
    <source>
        <dbReference type="ARBA" id="ARBA00022692"/>
    </source>
</evidence>
<evidence type="ECO:0000256" key="5">
    <source>
        <dbReference type="ARBA" id="ARBA00023136"/>
    </source>
</evidence>
<organism evidence="9 10">
    <name type="scientific">Kineobactrum sediminis</name>
    <dbReference type="NCBI Taxonomy" id="1905677"/>
    <lineage>
        <taxon>Bacteria</taxon>
        <taxon>Pseudomonadati</taxon>
        <taxon>Pseudomonadota</taxon>
        <taxon>Gammaproteobacteria</taxon>
        <taxon>Cellvibrionales</taxon>
        <taxon>Halieaceae</taxon>
        <taxon>Kineobactrum</taxon>
    </lineage>
</organism>
<keyword evidence="10" id="KW-1185">Reference proteome</keyword>
<keyword evidence="4 6" id="KW-1133">Transmembrane helix</keyword>
<feature type="transmembrane region" description="Helical" evidence="6">
    <location>
        <begin position="47"/>
        <end position="69"/>
    </location>
</feature>